<dbReference type="EMBL" id="LSRX01000500">
    <property type="protein sequence ID" value="OLP95512.1"/>
    <property type="molecule type" value="Genomic_DNA"/>
</dbReference>
<organism evidence="2 3">
    <name type="scientific">Symbiodinium microadriaticum</name>
    <name type="common">Dinoflagellate</name>
    <name type="synonym">Zooxanthella microadriatica</name>
    <dbReference type="NCBI Taxonomy" id="2951"/>
    <lineage>
        <taxon>Eukaryota</taxon>
        <taxon>Sar</taxon>
        <taxon>Alveolata</taxon>
        <taxon>Dinophyceae</taxon>
        <taxon>Suessiales</taxon>
        <taxon>Symbiodiniaceae</taxon>
        <taxon>Symbiodinium</taxon>
    </lineage>
</organism>
<dbReference type="AlphaFoldDB" id="A0A1Q9DK07"/>
<protein>
    <submittedName>
        <fullName evidence="2">Uncharacterized protein</fullName>
    </submittedName>
</protein>
<feature type="compositionally biased region" description="Low complexity" evidence="1">
    <location>
        <begin position="362"/>
        <end position="372"/>
    </location>
</feature>
<dbReference type="OrthoDB" id="416847at2759"/>
<feature type="compositionally biased region" description="Acidic residues" evidence="1">
    <location>
        <begin position="297"/>
        <end position="307"/>
    </location>
</feature>
<sequence length="1168" mass="130730">MDDEDTLSYDTDDIDSGLLSDGTRSVASVQSSASAEVAETTEATVHSCLEDEEDTRPGCPIMLQPLAALLDHSILAQYLYMLEMPEWVVSDAGIHWYLVQFEHPPEGRGDMLSQLYQEIRCRDLAGIIALVFGFLEGAHRESFYHEVYTQIFYKMRERMPTSIPPNFPYDLPLAAPTDVSHGTGTAAPATPASASHVQGSSYTEVVSHDIIDVPDEDSELVTGTSNMFNAPLAARGALNMFEVPVTSSLSSALARPRDMLGSATGLEVCTYGFFGYDISGTHTLDSQEPSSRPAPVDDIDDDCEESSSEVIDNGSEGQAEGQAVQNQRHQSTYMPFQRELWSCANSAYPACYHADEKIPVESMENSETTTSSAKVTAVDAASQRSQETKEALLRWQREQFTQRAELAKMQALAQDTSHPNEVMGVATVIATTADALSYMPRYVQSTWLDRSLDLIGIYQYPWARTLIDYVFVRAKDADNIAKGCLPVTTFPIADWRLDGRDRVLIASLAATWKVRAGQKPKPAYDREAMQADYRRDPMLTEVSHAFQSLMQENCKGAEEISSCLLQACCQVYPVAQAPPQADRMQLVRGPIATMWATWREMRAVRGSTLRSIILSWKLRVRFKAQKRIVDRASREPRKLRVNALLDQAEVDDRNHNARGLYTTVRKLEPKQRYKPLQVKTDKGVCLSSREEVAELKKFFGGVFCDAAQVVVGSCDVPFFPQLEAMTRALKQLPAHKAVPHTCAPSIAWKACADTLAPYLHSAFEAMCCKPVPEVSHQWKDGWMVLKPKAGKPLCRACDVRPLALQDPGGKAAIRTVKEAIQPYVDEDMKSIPQYAYLQNRDGQIAILRAREHLREAFTLTPTRGIRDLAAMDIAVADLDLYADDYLHQVKDAVGEMRPEDMGVNGMNAMSDQEMGRGQGGQQQRRPKRATPPSDQSMEEQEEGIMELLRATARLAIRLEDQQSLDRLDKAFLLHQRTQVPECMLEEMFKISETWKEAKASVPPKVTTSLCVILFKSYMSEFQSRLQKIEHVEVTQGLIEQGWLFKQGEELMWRYLAWDTTAQKDIQHPTLEPQSHATILQAVQTLLELASDQTLHRYHATRPLANTFTGPSVCFMLEVSLRGAHAQKMYQALSYLAQCAAMKLMGANLVRERINRSPLATRIHKMLEQ</sequence>
<feature type="region of interest" description="Disordered" evidence="1">
    <location>
        <begin position="897"/>
        <end position="942"/>
    </location>
</feature>
<comment type="caution">
    <text evidence="2">The sequence shown here is derived from an EMBL/GenBank/DDBJ whole genome shotgun (WGS) entry which is preliminary data.</text>
</comment>
<dbReference type="Proteomes" id="UP000186817">
    <property type="component" value="Unassembled WGS sequence"/>
</dbReference>
<name>A0A1Q9DK07_SYMMI</name>
<accession>A0A1Q9DK07</accession>
<reference evidence="2 3" key="1">
    <citation type="submission" date="2016-02" db="EMBL/GenBank/DDBJ databases">
        <title>Genome analysis of coral dinoflagellate symbionts highlights evolutionary adaptations to a symbiotic lifestyle.</title>
        <authorList>
            <person name="Aranda M."/>
            <person name="Li Y."/>
            <person name="Liew Y.J."/>
            <person name="Baumgarten S."/>
            <person name="Simakov O."/>
            <person name="Wilson M."/>
            <person name="Piel J."/>
            <person name="Ashoor H."/>
            <person name="Bougouffa S."/>
            <person name="Bajic V.B."/>
            <person name="Ryu T."/>
            <person name="Ravasi T."/>
            <person name="Bayer T."/>
            <person name="Micklem G."/>
            <person name="Kim H."/>
            <person name="Bhak J."/>
            <person name="Lajeunesse T.C."/>
            <person name="Voolstra C.R."/>
        </authorList>
    </citation>
    <scope>NUCLEOTIDE SEQUENCE [LARGE SCALE GENOMIC DNA]</scope>
    <source>
        <strain evidence="2 3">CCMP2467</strain>
    </source>
</reference>
<evidence type="ECO:0000256" key="1">
    <source>
        <dbReference type="SAM" id="MobiDB-lite"/>
    </source>
</evidence>
<evidence type="ECO:0000313" key="3">
    <source>
        <dbReference type="Proteomes" id="UP000186817"/>
    </source>
</evidence>
<evidence type="ECO:0000313" key="2">
    <source>
        <dbReference type="EMBL" id="OLP95512.1"/>
    </source>
</evidence>
<feature type="region of interest" description="Disordered" evidence="1">
    <location>
        <begin position="362"/>
        <end position="381"/>
    </location>
</feature>
<proteinExistence type="predicted"/>
<gene>
    <name evidence="2" type="ORF">AK812_SmicGene22338</name>
</gene>
<feature type="region of interest" description="Disordered" evidence="1">
    <location>
        <begin position="283"/>
        <end position="329"/>
    </location>
</feature>
<keyword evidence="3" id="KW-1185">Reference proteome</keyword>